<reference evidence="1" key="1">
    <citation type="journal article" date="2012" name="Science">
        <title>Fermentation, hydrogen, and sulfur metabolism in multiple uncultivated bacterial phyla.</title>
        <authorList>
            <person name="Wrighton K.C."/>
            <person name="Thomas B.C."/>
            <person name="Sharon I."/>
            <person name="Miller C.S."/>
            <person name="Castelle C.J."/>
            <person name="VerBerkmoes N.C."/>
            <person name="Wilkins M.J."/>
            <person name="Hettich R.L."/>
            <person name="Lipton M.S."/>
            <person name="Williams K.H."/>
            <person name="Long P.E."/>
            <person name="Banfield J.F."/>
        </authorList>
    </citation>
    <scope>NUCLEOTIDE SEQUENCE [LARGE SCALE GENOMIC DNA]</scope>
</reference>
<protein>
    <submittedName>
        <fullName evidence="1">Uncharacterized protein</fullName>
    </submittedName>
</protein>
<proteinExistence type="predicted"/>
<accession>K2G756</accession>
<dbReference type="EMBL" id="AMFJ01000037">
    <property type="protein sequence ID" value="EKE30142.1"/>
    <property type="molecule type" value="Genomic_DNA"/>
</dbReference>
<dbReference type="AlphaFoldDB" id="K2G756"/>
<comment type="caution">
    <text evidence="1">The sequence shown here is derived from an EMBL/GenBank/DDBJ whole genome shotgun (WGS) entry which is preliminary data.</text>
</comment>
<organism evidence="1">
    <name type="scientific">uncultured bacterium</name>
    <name type="common">gcode 4</name>
    <dbReference type="NCBI Taxonomy" id="1234023"/>
    <lineage>
        <taxon>Bacteria</taxon>
        <taxon>environmental samples</taxon>
    </lineage>
</organism>
<evidence type="ECO:0000313" key="1">
    <source>
        <dbReference type="EMBL" id="EKE30142.1"/>
    </source>
</evidence>
<name>K2G756_9BACT</name>
<sequence>MADFQMLDPRDQNEFRNNENKKDRLLLKVVYILMAVSIVFYNKEYLMAEFKDRFLYYWFLESRVEKNTEPLPVFKLWKSYEHRNDALISNSGSSVIKNKKMNIKSIKKPIWEAFVQTWAYMVQNSETVTNTSLNKPSEDLETVNIWWILWKKKDEWDIYNFENAWRNCSWDYRLPYLQEFIKSANAAWWSMGFVELLKLNTTNVGSEIWWYWTHSDLWWWSTLANYYDPNNLKYVATSKNALQKVRCIKK</sequence>
<gene>
    <name evidence="1" type="ORF">ACD_2C00037G0006</name>
</gene>